<protein>
    <submittedName>
        <fullName evidence="1">Uncharacterized protein</fullName>
    </submittedName>
</protein>
<sequence length="553" mass="64907">MSRFVRFNWSKRTMKRLILASIALVLIYYIIQNQPFINFLNMIRKDSDQSPYSVKTFSHGLIPGDFMMSNETYNLMSNNLELNLVTLQIPLTVHYFWCHDKQFEFQHYLSIFGAFRFLKPTRIIFHYYVRPKLDTYGYYQYFGDLFRYIPVIVEEKLSEMCSDASVRKNLILKTLNERGGIYIGETTILTNSLSWFRNLQFSYSPGFELILMKRGAIGPSSVTSFLKSTPSNLICVHQNNFKHSTKISDCVIINSEIFPKDIMTLDSEFGRLTRWIYYGSKKLRTPQIQEGKMAPLIVHYVWLGKRPFTFDKYLGLLSSVYVLKAEFVYIHGDVKPIGPYWDEAKRIPNVKFIFREFPTSVFGNEIIKWASHASDVLRADILIRYGGIYCDWDVLWVNPIPERLRKYDAIVSIDWPGAGKFPDIFNPGVLIAQKGSKYMQYFLESYRYYLDNDWTYNAVYMPYKIYEQHSDLVLEEPHLQVICANQACHPTWLPGYNKYSHLNKLKFDWRNETMCIHITYPDPSEYESPEALHSSDSMFGDIGKFVMKRAGLH</sequence>
<dbReference type="Proteomes" id="UP000030746">
    <property type="component" value="Unassembled WGS sequence"/>
</dbReference>
<dbReference type="Pfam" id="PF04488">
    <property type="entry name" value="Gly_transf_sug"/>
    <property type="match status" value="1"/>
</dbReference>
<dbReference type="GeneID" id="20247454"/>
<dbReference type="Gene3D" id="3.90.550.20">
    <property type="match status" value="1"/>
</dbReference>
<dbReference type="AlphaFoldDB" id="V4BGY1"/>
<evidence type="ECO:0000313" key="1">
    <source>
        <dbReference type="EMBL" id="ESP05182.1"/>
    </source>
</evidence>
<accession>V4BGY1</accession>
<dbReference type="RefSeq" id="XP_009043727.1">
    <property type="nucleotide sequence ID" value="XM_009045479.1"/>
</dbReference>
<proteinExistence type="predicted"/>
<gene>
    <name evidence="1" type="ORF">LOTGIDRAFT_227856</name>
</gene>
<dbReference type="InterPro" id="IPR029044">
    <property type="entry name" value="Nucleotide-diphossugar_trans"/>
</dbReference>
<dbReference type="CTD" id="20247454"/>
<dbReference type="PANTHER" id="PTHR46830">
    <property type="entry name" value="TRANSFERASE, PUTATIVE-RELATED"/>
    <property type="match status" value="1"/>
</dbReference>
<keyword evidence="2" id="KW-1185">Reference proteome</keyword>
<evidence type="ECO:0000313" key="2">
    <source>
        <dbReference type="Proteomes" id="UP000030746"/>
    </source>
</evidence>
<dbReference type="PANTHER" id="PTHR46830:SF1">
    <property type="entry name" value="ALPHA-1,4-N-ACETYLGLUCOSAMINYLTRANSFERASE"/>
    <property type="match status" value="1"/>
</dbReference>
<dbReference type="InterPro" id="IPR007577">
    <property type="entry name" value="GlycoTrfase_DXD_sugar-bd_CS"/>
</dbReference>
<dbReference type="OMA" id="EFKCHPV"/>
<dbReference type="KEGG" id="lgi:LOTGIDRAFT_227856"/>
<dbReference type="SUPFAM" id="SSF53448">
    <property type="entry name" value="Nucleotide-diphospho-sugar transferases"/>
    <property type="match status" value="1"/>
</dbReference>
<dbReference type="HOGENOM" id="CLU_030380_0_0_1"/>
<dbReference type="EMBL" id="KB199650">
    <property type="protein sequence ID" value="ESP05182.1"/>
    <property type="molecule type" value="Genomic_DNA"/>
</dbReference>
<organism evidence="1 2">
    <name type="scientific">Lottia gigantea</name>
    <name type="common">Giant owl limpet</name>
    <dbReference type="NCBI Taxonomy" id="225164"/>
    <lineage>
        <taxon>Eukaryota</taxon>
        <taxon>Metazoa</taxon>
        <taxon>Spiralia</taxon>
        <taxon>Lophotrochozoa</taxon>
        <taxon>Mollusca</taxon>
        <taxon>Gastropoda</taxon>
        <taxon>Patellogastropoda</taxon>
        <taxon>Lottioidea</taxon>
        <taxon>Lottiidae</taxon>
        <taxon>Lottia</taxon>
    </lineage>
</organism>
<name>V4BGY1_LOTGI</name>
<dbReference type="OrthoDB" id="409543at2759"/>
<reference evidence="1 2" key="1">
    <citation type="journal article" date="2013" name="Nature">
        <title>Insights into bilaterian evolution from three spiralian genomes.</title>
        <authorList>
            <person name="Simakov O."/>
            <person name="Marletaz F."/>
            <person name="Cho S.J."/>
            <person name="Edsinger-Gonzales E."/>
            <person name="Havlak P."/>
            <person name="Hellsten U."/>
            <person name="Kuo D.H."/>
            <person name="Larsson T."/>
            <person name="Lv J."/>
            <person name="Arendt D."/>
            <person name="Savage R."/>
            <person name="Osoegawa K."/>
            <person name="de Jong P."/>
            <person name="Grimwood J."/>
            <person name="Chapman J.A."/>
            <person name="Shapiro H."/>
            <person name="Aerts A."/>
            <person name="Otillar R.P."/>
            <person name="Terry A.Y."/>
            <person name="Boore J.L."/>
            <person name="Grigoriev I.V."/>
            <person name="Lindberg D.R."/>
            <person name="Seaver E.C."/>
            <person name="Weisblat D.A."/>
            <person name="Putnam N.H."/>
            <person name="Rokhsar D.S."/>
        </authorList>
    </citation>
    <scope>NUCLEOTIDE SEQUENCE [LARGE SCALE GENOMIC DNA]</scope>
</reference>